<comment type="cofactor">
    <cofactor evidence="12">
        <name>Cu cation</name>
        <dbReference type="ChEBI" id="CHEBI:23378"/>
    </cofactor>
    <text evidence="12">Binds 4 Cu cations per monomer.</text>
</comment>
<dbReference type="InterPro" id="IPR034289">
    <property type="entry name" value="CuRO_3_LCC"/>
</dbReference>
<feature type="domain" description="Plastocyanin-like" evidence="13">
    <location>
        <begin position="162"/>
        <end position="308"/>
    </location>
</feature>
<reference evidence="16 17" key="1">
    <citation type="journal article" date="2021" name="Nat. Plants">
        <title>The Taxus genome provides insights into paclitaxel biosynthesis.</title>
        <authorList>
            <person name="Xiong X."/>
            <person name="Gou J."/>
            <person name="Liao Q."/>
            <person name="Li Y."/>
            <person name="Zhou Q."/>
            <person name="Bi G."/>
            <person name="Li C."/>
            <person name="Du R."/>
            <person name="Wang X."/>
            <person name="Sun T."/>
            <person name="Guo L."/>
            <person name="Liang H."/>
            <person name="Lu P."/>
            <person name="Wu Y."/>
            <person name="Zhang Z."/>
            <person name="Ro D.K."/>
            <person name="Shang Y."/>
            <person name="Huang S."/>
            <person name="Yan J."/>
        </authorList>
    </citation>
    <scope>NUCLEOTIDE SEQUENCE [LARGE SCALE GENOMIC DNA]</scope>
    <source>
        <strain evidence="16">Ta-2019</strain>
    </source>
</reference>
<evidence type="ECO:0000256" key="11">
    <source>
        <dbReference type="ARBA" id="ARBA00023185"/>
    </source>
</evidence>
<keyword evidence="17" id="KW-1185">Reference proteome</keyword>
<keyword evidence="8 12" id="KW-0677">Repeat</keyword>
<dbReference type="GO" id="GO:0046274">
    <property type="term" value="P:lignin catabolic process"/>
    <property type="evidence" value="ECO:0007669"/>
    <property type="project" value="UniProtKB-KW"/>
</dbReference>
<comment type="subcellular location">
    <subcellularLocation>
        <location evidence="2 12">Secreted</location>
        <location evidence="2 12">Extracellular space</location>
        <location evidence="2 12">Apoplast</location>
    </subcellularLocation>
</comment>
<dbReference type="SUPFAM" id="SSF49503">
    <property type="entry name" value="Cupredoxins"/>
    <property type="match status" value="3"/>
</dbReference>
<dbReference type="Pfam" id="PF07731">
    <property type="entry name" value="Cu-oxidase_2"/>
    <property type="match status" value="1"/>
</dbReference>
<dbReference type="Pfam" id="PF07732">
    <property type="entry name" value="Cu-oxidase_3"/>
    <property type="match status" value="1"/>
</dbReference>
<evidence type="ECO:0000313" key="16">
    <source>
        <dbReference type="EMBL" id="KAH9325257.1"/>
    </source>
</evidence>
<dbReference type="InterPro" id="IPR034285">
    <property type="entry name" value="CuRO_2_LCC"/>
</dbReference>
<dbReference type="EC" id="1.10.3.2" evidence="4 12"/>
<evidence type="ECO:0000256" key="5">
    <source>
        <dbReference type="ARBA" id="ARBA00022523"/>
    </source>
</evidence>
<evidence type="ECO:0000313" key="17">
    <source>
        <dbReference type="Proteomes" id="UP000824469"/>
    </source>
</evidence>
<sequence length="569" mass="63909">MKLQTVVFLLLLFLSVIEIGASKKNTKYFDFNVQYQNVTRLCHSKSMLTINGQFPGPTISVNEGDYVVVKVSNHVGHNMTIHWHGIRQFRTGWADGPAYITQCPIQKGHSYTYKFKVTEQRGTLFWHAHISWQRSSIHGAFNIYPKKGVPYPFPKPDGEAQILFGEWWNCDVKAVVDEATKYGGGPNVSDAYTINGQPGLLFPCSIKDTFVQHVDHGKRYLLRIVNAALNDQLFFTIANHSITVVEIDATYTKPYKTDYIVIAPGQTMSVVVVADQPKGKYVMAARPYVTSDVPFDNTTTTAILEYTGLKPSETHDDNQPIIMPHLPHMRDTNLATQFSTSLRSLNSREYPSRVPKQIDTHLLFTIALNLQDCPKGQICKGYFGGRFSASVNNQSFLHPEIALLQAAYHNISEVFTPDFPSRPPHKFNYTDLKLSLNMNPEFSTRVKVIPYNANVELILQDTGMMGTENHPIHIHGFNFFVVGEGFGNYDPTNDPVSFNLVDPPMRNTIGVPTGGWAALRFKADNPGVWFMHCHLEVHTTWGLAMAFMVENGPTAQQSIRPPPSDLPPC</sequence>
<dbReference type="InterPro" id="IPR011706">
    <property type="entry name" value="Cu-oxidase_C"/>
</dbReference>
<dbReference type="InterPro" id="IPR034288">
    <property type="entry name" value="CuRO_1_LCC"/>
</dbReference>
<dbReference type="InterPro" id="IPR001117">
    <property type="entry name" value="Cu-oxidase_2nd"/>
</dbReference>
<dbReference type="FunFam" id="2.60.40.420:FF:000049">
    <property type="entry name" value="Laccase"/>
    <property type="match status" value="1"/>
</dbReference>
<dbReference type="PROSITE" id="PS00079">
    <property type="entry name" value="MULTICOPPER_OXIDASE1"/>
    <property type="match status" value="1"/>
</dbReference>
<comment type="similarity">
    <text evidence="3 12">Belongs to the multicopper oxidase family.</text>
</comment>
<protein>
    <recommendedName>
        <fullName evidence="4 12">Laccase</fullName>
        <ecNumber evidence="4 12">1.10.3.2</ecNumber>
    </recommendedName>
    <alternativeName>
        <fullName evidence="12">Benzenediol:oxygen oxidoreductase</fullName>
    </alternativeName>
    <alternativeName>
        <fullName evidence="12">Diphenol oxidase</fullName>
    </alternativeName>
    <alternativeName>
        <fullName evidence="12">Urishiol oxidase</fullName>
    </alternativeName>
</protein>
<dbReference type="Gene3D" id="2.60.40.420">
    <property type="entry name" value="Cupredoxins - blue copper proteins"/>
    <property type="match status" value="3"/>
</dbReference>
<dbReference type="Proteomes" id="UP000824469">
    <property type="component" value="Unassembled WGS sequence"/>
</dbReference>
<dbReference type="Pfam" id="PF00394">
    <property type="entry name" value="Cu-oxidase"/>
    <property type="match status" value="1"/>
</dbReference>
<keyword evidence="9 12" id="KW-0560">Oxidoreductase</keyword>
<dbReference type="InterPro" id="IPR011707">
    <property type="entry name" value="Cu-oxidase-like_N"/>
</dbReference>
<dbReference type="CDD" id="cd13875">
    <property type="entry name" value="CuRO_2_LCC_plant"/>
    <property type="match status" value="1"/>
</dbReference>
<evidence type="ECO:0000256" key="3">
    <source>
        <dbReference type="ARBA" id="ARBA00010609"/>
    </source>
</evidence>
<dbReference type="CDD" id="cd13849">
    <property type="entry name" value="CuRO_1_LCC_plant"/>
    <property type="match status" value="1"/>
</dbReference>
<name>A0AA38GKI9_TAXCH</name>
<comment type="catalytic activity">
    <reaction evidence="1 12">
        <text>4 hydroquinone + O2 = 4 benzosemiquinone + 2 H2O</text>
        <dbReference type="Rhea" id="RHEA:11276"/>
        <dbReference type="ChEBI" id="CHEBI:15377"/>
        <dbReference type="ChEBI" id="CHEBI:15379"/>
        <dbReference type="ChEBI" id="CHEBI:17594"/>
        <dbReference type="ChEBI" id="CHEBI:17977"/>
        <dbReference type="EC" id="1.10.3.2"/>
    </reaction>
</comment>
<dbReference type="PROSITE" id="PS00080">
    <property type="entry name" value="MULTICOPPER_OXIDASE2"/>
    <property type="match status" value="1"/>
</dbReference>
<evidence type="ECO:0000256" key="8">
    <source>
        <dbReference type="ARBA" id="ARBA00022737"/>
    </source>
</evidence>
<evidence type="ECO:0000259" key="14">
    <source>
        <dbReference type="Pfam" id="PF07731"/>
    </source>
</evidence>
<keyword evidence="10 12" id="KW-0186">Copper</keyword>
<feature type="chain" id="PRO_5041483704" description="Laccase" evidence="12">
    <location>
        <begin position="23"/>
        <end position="569"/>
    </location>
</feature>
<evidence type="ECO:0000256" key="2">
    <source>
        <dbReference type="ARBA" id="ARBA00004271"/>
    </source>
</evidence>
<accession>A0AA38GKI9</accession>
<evidence type="ECO:0000256" key="7">
    <source>
        <dbReference type="ARBA" id="ARBA00022723"/>
    </source>
</evidence>
<evidence type="ECO:0000256" key="6">
    <source>
        <dbReference type="ARBA" id="ARBA00022525"/>
    </source>
</evidence>
<keyword evidence="12" id="KW-0732">Signal</keyword>
<dbReference type="GO" id="GO:0005507">
    <property type="term" value="F:copper ion binding"/>
    <property type="evidence" value="ECO:0007669"/>
    <property type="project" value="InterPro"/>
</dbReference>
<evidence type="ECO:0000256" key="9">
    <source>
        <dbReference type="ARBA" id="ARBA00023002"/>
    </source>
</evidence>
<comment type="function">
    <text evidence="12">Lignin degradation and detoxification of lignin-derived products.</text>
</comment>
<keyword evidence="5 12" id="KW-0052">Apoplast</keyword>
<dbReference type="InterPro" id="IPR033138">
    <property type="entry name" value="Cu_oxidase_CS"/>
</dbReference>
<organism evidence="16 17">
    <name type="scientific">Taxus chinensis</name>
    <name type="common">Chinese yew</name>
    <name type="synonym">Taxus wallichiana var. chinensis</name>
    <dbReference type="NCBI Taxonomy" id="29808"/>
    <lineage>
        <taxon>Eukaryota</taxon>
        <taxon>Viridiplantae</taxon>
        <taxon>Streptophyta</taxon>
        <taxon>Embryophyta</taxon>
        <taxon>Tracheophyta</taxon>
        <taxon>Spermatophyta</taxon>
        <taxon>Pinopsida</taxon>
        <taxon>Pinidae</taxon>
        <taxon>Conifers II</taxon>
        <taxon>Cupressales</taxon>
        <taxon>Taxaceae</taxon>
        <taxon>Taxus</taxon>
    </lineage>
</organism>
<evidence type="ECO:0000256" key="1">
    <source>
        <dbReference type="ARBA" id="ARBA00000349"/>
    </source>
</evidence>
<evidence type="ECO:0000259" key="15">
    <source>
        <dbReference type="Pfam" id="PF07732"/>
    </source>
</evidence>
<comment type="caution">
    <text evidence="16">The sequence shown here is derived from an EMBL/GenBank/DDBJ whole genome shotgun (WGS) entry which is preliminary data.</text>
</comment>
<dbReference type="InterPro" id="IPR045087">
    <property type="entry name" value="Cu-oxidase_fam"/>
</dbReference>
<dbReference type="CDD" id="cd13897">
    <property type="entry name" value="CuRO_3_LCC_plant"/>
    <property type="match status" value="1"/>
</dbReference>
<dbReference type="GO" id="GO:0052716">
    <property type="term" value="F:hydroquinone:oxygen oxidoreductase activity"/>
    <property type="evidence" value="ECO:0007669"/>
    <property type="project" value="UniProtKB-EC"/>
</dbReference>
<dbReference type="InterPro" id="IPR008972">
    <property type="entry name" value="Cupredoxin"/>
</dbReference>
<dbReference type="GO" id="GO:0048046">
    <property type="term" value="C:apoplast"/>
    <property type="evidence" value="ECO:0007669"/>
    <property type="project" value="UniProtKB-SubCell"/>
</dbReference>
<dbReference type="EMBL" id="JAHRHJ020000002">
    <property type="protein sequence ID" value="KAH9325257.1"/>
    <property type="molecule type" value="Genomic_DNA"/>
</dbReference>
<feature type="domain" description="Plastocyanin-like" evidence="15">
    <location>
        <begin position="32"/>
        <end position="147"/>
    </location>
</feature>
<dbReference type="PANTHER" id="PTHR11709:SF292">
    <property type="entry name" value="LACCASE-1"/>
    <property type="match status" value="1"/>
</dbReference>
<dbReference type="AlphaFoldDB" id="A0AA38GKI9"/>
<dbReference type="PANTHER" id="PTHR11709">
    <property type="entry name" value="MULTI-COPPER OXIDASE"/>
    <property type="match status" value="1"/>
</dbReference>
<dbReference type="InterPro" id="IPR017761">
    <property type="entry name" value="Laccase"/>
</dbReference>
<dbReference type="OMA" id="HISWQRS"/>
<feature type="domain" description="Plastocyanin-like" evidence="14">
    <location>
        <begin position="419"/>
        <end position="552"/>
    </location>
</feature>
<evidence type="ECO:0000256" key="12">
    <source>
        <dbReference type="RuleBase" id="RU361119"/>
    </source>
</evidence>
<gene>
    <name evidence="16" type="ORF">KI387_005435</name>
</gene>
<keyword evidence="6 12" id="KW-0964">Secreted</keyword>
<keyword evidence="11 12" id="KW-0439">Lignin degradation</keyword>
<dbReference type="NCBIfam" id="TIGR03389">
    <property type="entry name" value="laccase"/>
    <property type="match status" value="1"/>
</dbReference>
<dbReference type="InterPro" id="IPR002355">
    <property type="entry name" value="Cu_oxidase_Cu_BS"/>
</dbReference>
<feature type="signal peptide" evidence="12">
    <location>
        <begin position="1"/>
        <end position="22"/>
    </location>
</feature>
<proteinExistence type="inferred from homology"/>
<keyword evidence="7 12" id="KW-0479">Metal-binding</keyword>
<evidence type="ECO:0000259" key="13">
    <source>
        <dbReference type="Pfam" id="PF00394"/>
    </source>
</evidence>
<evidence type="ECO:0000256" key="10">
    <source>
        <dbReference type="ARBA" id="ARBA00023008"/>
    </source>
</evidence>
<evidence type="ECO:0000256" key="4">
    <source>
        <dbReference type="ARBA" id="ARBA00012297"/>
    </source>
</evidence>